<evidence type="ECO:0000256" key="4">
    <source>
        <dbReference type="ARBA" id="ARBA00023163"/>
    </source>
</evidence>
<keyword evidence="4" id="KW-0804">Transcription</keyword>
<dbReference type="InterPro" id="IPR036388">
    <property type="entry name" value="WH-like_DNA-bd_sf"/>
</dbReference>
<keyword evidence="3" id="KW-0238">DNA-binding</keyword>
<dbReference type="SUPFAM" id="SSF53850">
    <property type="entry name" value="Periplasmic binding protein-like II"/>
    <property type="match status" value="1"/>
</dbReference>
<feature type="domain" description="HTH lysR-type" evidence="5">
    <location>
        <begin position="1"/>
        <end position="53"/>
    </location>
</feature>
<evidence type="ECO:0000313" key="6">
    <source>
        <dbReference type="EMBL" id="MCP1169540.1"/>
    </source>
</evidence>
<dbReference type="GO" id="GO:0003677">
    <property type="term" value="F:DNA binding"/>
    <property type="evidence" value="ECO:0007669"/>
    <property type="project" value="UniProtKB-KW"/>
</dbReference>
<dbReference type="GO" id="GO:0005829">
    <property type="term" value="C:cytosol"/>
    <property type="evidence" value="ECO:0007669"/>
    <property type="project" value="TreeGrafter"/>
</dbReference>
<evidence type="ECO:0000313" key="7">
    <source>
        <dbReference type="Proteomes" id="UP001139477"/>
    </source>
</evidence>
<dbReference type="Pfam" id="PF00126">
    <property type="entry name" value="HTH_1"/>
    <property type="match status" value="1"/>
</dbReference>
<evidence type="ECO:0000259" key="5">
    <source>
        <dbReference type="PROSITE" id="PS50931"/>
    </source>
</evidence>
<dbReference type="PROSITE" id="PS50931">
    <property type="entry name" value="HTH_LYSR"/>
    <property type="match status" value="1"/>
</dbReference>
<gene>
    <name evidence="6" type="ORF">NHG85_13565</name>
</gene>
<dbReference type="InterPro" id="IPR005119">
    <property type="entry name" value="LysR_subst-bd"/>
</dbReference>
<sequence length="290" mass="31511">MAQLAAILEAGSFQAAADELGLTQPALSRNMRMLEARLGAPVFERSGKRSLPTALGRRLARSGLAIRAAEEQAGVQASLWAEGQRGELRLGAPPIVSGRFLTKAISNFLVAHPSWTLDLQVGLVPDLQAMLARGRIDLLIGPQNLIDQEARLDFEPLIDDRIGVLCRADHPLTRIDRLTARHLETQSWLVHSRGSLLRQQTEAALLAAGLEKIRIGCEAGATGSALEIVAATDLLTAMPVAMTCPYLEGRLTFLSFDHPLFRRPIGIMRRRGSVLDSGAGWLIEHLRDTA</sequence>
<dbReference type="Gene3D" id="1.10.10.10">
    <property type="entry name" value="Winged helix-like DNA-binding domain superfamily/Winged helix DNA-binding domain"/>
    <property type="match status" value="1"/>
</dbReference>
<accession>A0A9X2FSN3</accession>
<dbReference type="InterPro" id="IPR000847">
    <property type="entry name" value="LysR_HTH_N"/>
</dbReference>
<evidence type="ECO:0000256" key="1">
    <source>
        <dbReference type="ARBA" id="ARBA00009437"/>
    </source>
</evidence>
<dbReference type="AlphaFoldDB" id="A0A9X2FSN3"/>
<dbReference type="Gene3D" id="3.40.190.290">
    <property type="match status" value="1"/>
</dbReference>
<evidence type="ECO:0000256" key="2">
    <source>
        <dbReference type="ARBA" id="ARBA00023015"/>
    </source>
</evidence>
<name>A0A9X2FSN3_9RHOB</name>
<dbReference type="PRINTS" id="PR00039">
    <property type="entry name" value="HTHLYSR"/>
</dbReference>
<keyword evidence="2" id="KW-0805">Transcription regulation</keyword>
<dbReference type="EMBL" id="JAMYXC010000210">
    <property type="protein sequence ID" value="MCP1169540.1"/>
    <property type="molecule type" value="Genomic_DNA"/>
</dbReference>
<dbReference type="Proteomes" id="UP001139477">
    <property type="component" value="Unassembled WGS sequence"/>
</dbReference>
<keyword evidence="7" id="KW-1185">Reference proteome</keyword>
<comment type="similarity">
    <text evidence="1">Belongs to the LysR transcriptional regulatory family.</text>
</comment>
<dbReference type="InterPro" id="IPR050950">
    <property type="entry name" value="HTH-type_LysR_regulators"/>
</dbReference>
<dbReference type="Pfam" id="PF03466">
    <property type="entry name" value="LysR_substrate"/>
    <property type="match status" value="1"/>
</dbReference>
<evidence type="ECO:0000256" key="3">
    <source>
        <dbReference type="ARBA" id="ARBA00023125"/>
    </source>
</evidence>
<dbReference type="PANTHER" id="PTHR30419:SF8">
    <property type="entry name" value="NITROGEN ASSIMILATION TRANSCRIPTIONAL ACTIVATOR-RELATED"/>
    <property type="match status" value="1"/>
</dbReference>
<comment type="caution">
    <text evidence="6">The sequence shown here is derived from an EMBL/GenBank/DDBJ whole genome shotgun (WGS) entry which is preliminary data.</text>
</comment>
<dbReference type="RefSeq" id="WP_253333247.1">
    <property type="nucleotide sequence ID" value="NZ_JAMYXC010000210.1"/>
</dbReference>
<organism evidence="6 7">
    <name type="scientific">Limimaricola litoreus</name>
    <dbReference type="NCBI Taxonomy" id="2955316"/>
    <lineage>
        <taxon>Bacteria</taxon>
        <taxon>Pseudomonadati</taxon>
        <taxon>Pseudomonadota</taxon>
        <taxon>Alphaproteobacteria</taxon>
        <taxon>Rhodobacterales</taxon>
        <taxon>Paracoccaceae</taxon>
        <taxon>Limimaricola</taxon>
    </lineage>
</organism>
<protein>
    <submittedName>
        <fullName evidence="6">LysR family transcriptional regulator</fullName>
    </submittedName>
</protein>
<dbReference type="GO" id="GO:0003700">
    <property type="term" value="F:DNA-binding transcription factor activity"/>
    <property type="evidence" value="ECO:0007669"/>
    <property type="project" value="InterPro"/>
</dbReference>
<reference evidence="6" key="1">
    <citation type="submission" date="2022-06" db="EMBL/GenBank/DDBJ databases">
        <title>Limimaricola sediminis sp. nov., isolated from an intertidal sediment.</title>
        <authorList>
            <person name="Shao X."/>
        </authorList>
    </citation>
    <scope>NUCLEOTIDE SEQUENCE</scope>
    <source>
        <strain evidence="6">ASW11-118</strain>
    </source>
</reference>
<dbReference type="SUPFAM" id="SSF46785">
    <property type="entry name" value="Winged helix' DNA-binding domain"/>
    <property type="match status" value="1"/>
</dbReference>
<dbReference type="CDD" id="cd05466">
    <property type="entry name" value="PBP2_LTTR_substrate"/>
    <property type="match status" value="1"/>
</dbReference>
<dbReference type="InterPro" id="IPR036390">
    <property type="entry name" value="WH_DNA-bd_sf"/>
</dbReference>
<proteinExistence type="inferred from homology"/>
<dbReference type="PANTHER" id="PTHR30419">
    <property type="entry name" value="HTH-TYPE TRANSCRIPTIONAL REGULATOR YBHD"/>
    <property type="match status" value="1"/>
</dbReference>